<proteinExistence type="predicted"/>
<comment type="caution">
    <text evidence="3">The sequence shown here is derived from an EMBL/GenBank/DDBJ whole genome shotgun (WGS) entry which is preliminary data.</text>
</comment>
<evidence type="ECO:0000313" key="3">
    <source>
        <dbReference type="EMBL" id="RMJ02429.1"/>
    </source>
</evidence>
<dbReference type="Pfam" id="PF01965">
    <property type="entry name" value="DJ-1_PfpI"/>
    <property type="match status" value="1"/>
</dbReference>
<dbReference type="AlphaFoldDB" id="A0A3M2RB74"/>
<keyword evidence="1" id="KW-0732">Signal</keyword>
<evidence type="ECO:0000256" key="1">
    <source>
        <dbReference type="SAM" id="SignalP"/>
    </source>
</evidence>
<dbReference type="InterPro" id="IPR029062">
    <property type="entry name" value="Class_I_gatase-like"/>
</dbReference>
<feature type="chain" id="PRO_5018204162" description="DJ-1/PfpI domain-containing protein" evidence="1">
    <location>
        <begin position="20"/>
        <end position="267"/>
    </location>
</feature>
<dbReference type="OrthoDB" id="543156at2759"/>
<evidence type="ECO:0000313" key="4">
    <source>
        <dbReference type="Proteomes" id="UP000277212"/>
    </source>
</evidence>
<gene>
    <name evidence="3" type="ORF">CDV36_015304</name>
</gene>
<reference evidence="3 4" key="1">
    <citation type="submission" date="2017-06" db="EMBL/GenBank/DDBJ databases">
        <title>Comparative genomic analysis of Ambrosia Fusariam Clade fungi.</title>
        <authorList>
            <person name="Stajich J.E."/>
            <person name="Carrillo J."/>
            <person name="Kijimoto T."/>
            <person name="Eskalen A."/>
            <person name="O'Donnell K."/>
            <person name="Kasson M."/>
        </authorList>
    </citation>
    <scope>NUCLEOTIDE SEQUENCE [LARGE SCALE GENOMIC DNA]</scope>
    <source>
        <strain evidence="3">UCR3666</strain>
    </source>
</reference>
<dbReference type="InterPro" id="IPR002818">
    <property type="entry name" value="DJ-1/PfpI"/>
</dbReference>
<sequence>MKFLSSLAGTLAVFTTVSASAIVHRNTEQTCITPGAIPDLKGSDIRNVGVVLFQALDMIDVFGPLDPLQLVSLSIQQLNLHLIAETLDPVSTAPVAMNKFNSSFWPTIPPTNTFADDIELDLLIVPGGPGARNPNLGAVTDYIAKMTPKVKVLMTICTGSGIAARAGVLDGHLATTNKNAWATMKAMGPKVNWVSPARFVIDGKIWSSSGVTSGLDLIFAFIETFWGSEQSERIASIIEHVPRAATDDPFSQHFNITPTEAQPCPKA</sequence>
<dbReference type="InterPro" id="IPR052158">
    <property type="entry name" value="INH-QAR"/>
</dbReference>
<dbReference type="PANTHER" id="PTHR43130">
    <property type="entry name" value="ARAC-FAMILY TRANSCRIPTIONAL REGULATOR"/>
    <property type="match status" value="1"/>
</dbReference>
<evidence type="ECO:0000259" key="2">
    <source>
        <dbReference type="Pfam" id="PF01965"/>
    </source>
</evidence>
<dbReference type="EMBL" id="NKUJ01000560">
    <property type="protein sequence ID" value="RMJ02429.1"/>
    <property type="molecule type" value="Genomic_DNA"/>
</dbReference>
<organism evidence="3 4">
    <name type="scientific">Fusarium kuroshium</name>
    <dbReference type="NCBI Taxonomy" id="2010991"/>
    <lineage>
        <taxon>Eukaryota</taxon>
        <taxon>Fungi</taxon>
        <taxon>Dikarya</taxon>
        <taxon>Ascomycota</taxon>
        <taxon>Pezizomycotina</taxon>
        <taxon>Sordariomycetes</taxon>
        <taxon>Hypocreomycetidae</taxon>
        <taxon>Hypocreales</taxon>
        <taxon>Nectriaceae</taxon>
        <taxon>Fusarium</taxon>
        <taxon>Fusarium solani species complex</taxon>
    </lineage>
</organism>
<dbReference type="STRING" id="2010991.A0A3M2RB74"/>
<feature type="domain" description="DJ-1/PfpI" evidence="2">
    <location>
        <begin position="50"/>
        <end position="223"/>
    </location>
</feature>
<accession>A0A3M2RB74</accession>
<dbReference type="Gene3D" id="3.40.50.880">
    <property type="match status" value="1"/>
</dbReference>
<name>A0A3M2RB74_9HYPO</name>
<dbReference type="Proteomes" id="UP000277212">
    <property type="component" value="Unassembled WGS sequence"/>
</dbReference>
<dbReference type="SUPFAM" id="SSF52317">
    <property type="entry name" value="Class I glutamine amidotransferase-like"/>
    <property type="match status" value="1"/>
</dbReference>
<feature type="signal peptide" evidence="1">
    <location>
        <begin position="1"/>
        <end position="19"/>
    </location>
</feature>
<dbReference type="PANTHER" id="PTHR43130:SF15">
    <property type="entry name" value="THIJ_PFPI FAMILY PROTEIN (AFU_ORTHOLOGUE AFUA_5G14240)"/>
    <property type="match status" value="1"/>
</dbReference>
<keyword evidence="4" id="KW-1185">Reference proteome</keyword>
<protein>
    <recommendedName>
        <fullName evidence="2">DJ-1/PfpI domain-containing protein</fullName>
    </recommendedName>
</protein>
<dbReference type="CDD" id="cd03139">
    <property type="entry name" value="GATase1_PfpI_2"/>
    <property type="match status" value="1"/>
</dbReference>